<dbReference type="EMBL" id="GBRH01204861">
    <property type="protein sequence ID" value="JAD93034.1"/>
    <property type="molecule type" value="Transcribed_RNA"/>
</dbReference>
<proteinExistence type="predicted"/>
<evidence type="ECO:0000313" key="1">
    <source>
        <dbReference type="EMBL" id="JAD93034.1"/>
    </source>
</evidence>
<reference evidence="1" key="2">
    <citation type="journal article" date="2015" name="Data Brief">
        <title>Shoot transcriptome of the giant reed, Arundo donax.</title>
        <authorList>
            <person name="Barrero R.A."/>
            <person name="Guerrero F.D."/>
            <person name="Moolhuijzen P."/>
            <person name="Goolsby J.A."/>
            <person name="Tidwell J."/>
            <person name="Bellgard S.E."/>
            <person name="Bellgard M.I."/>
        </authorList>
    </citation>
    <scope>NUCLEOTIDE SEQUENCE</scope>
    <source>
        <tissue evidence="1">Shoot tissue taken approximately 20 cm above the soil surface</tissue>
    </source>
</reference>
<accession>A0A0A9DWT2</accession>
<dbReference type="AlphaFoldDB" id="A0A0A9DWT2"/>
<protein>
    <submittedName>
        <fullName evidence="1">Uncharacterized protein</fullName>
    </submittedName>
</protein>
<name>A0A0A9DWT2_ARUDO</name>
<sequence length="91" mass="9832">MADLSVYQVSSTPPFAPIFSNFYARRFLLRSKSPQLLATGSENGASSEFVWLVACSAWGGQVCTCMAPWSPLCPNNNLASRSALLSIDCSH</sequence>
<reference evidence="1" key="1">
    <citation type="submission" date="2014-09" db="EMBL/GenBank/DDBJ databases">
        <authorList>
            <person name="Magalhaes I.L.F."/>
            <person name="Oliveira U."/>
            <person name="Santos F.R."/>
            <person name="Vidigal T.H.D.A."/>
            <person name="Brescovit A.D."/>
            <person name="Santos A.J."/>
        </authorList>
    </citation>
    <scope>NUCLEOTIDE SEQUENCE</scope>
    <source>
        <tissue evidence="1">Shoot tissue taken approximately 20 cm above the soil surface</tissue>
    </source>
</reference>
<organism evidence="1">
    <name type="scientific">Arundo donax</name>
    <name type="common">Giant reed</name>
    <name type="synonym">Donax arundinaceus</name>
    <dbReference type="NCBI Taxonomy" id="35708"/>
    <lineage>
        <taxon>Eukaryota</taxon>
        <taxon>Viridiplantae</taxon>
        <taxon>Streptophyta</taxon>
        <taxon>Embryophyta</taxon>
        <taxon>Tracheophyta</taxon>
        <taxon>Spermatophyta</taxon>
        <taxon>Magnoliopsida</taxon>
        <taxon>Liliopsida</taxon>
        <taxon>Poales</taxon>
        <taxon>Poaceae</taxon>
        <taxon>PACMAD clade</taxon>
        <taxon>Arundinoideae</taxon>
        <taxon>Arundineae</taxon>
        <taxon>Arundo</taxon>
    </lineage>
</organism>